<gene>
    <name evidence="3" type="ORF">QLQ12_03350</name>
</gene>
<dbReference type="RefSeq" id="WP_282757031.1">
    <property type="nucleotide sequence ID" value="NZ_JASCTH010000002.1"/>
</dbReference>
<dbReference type="Gene3D" id="2.130.10.10">
    <property type="entry name" value="YVTN repeat-like/Quinoprotein amine dehydrogenase"/>
    <property type="match status" value="1"/>
</dbReference>
<feature type="domain" description="Pyrrolo-quinoline quinone repeat" evidence="2">
    <location>
        <begin position="119"/>
        <end position="280"/>
    </location>
</feature>
<reference evidence="3 4" key="1">
    <citation type="submission" date="2023-05" db="EMBL/GenBank/DDBJ databases">
        <title>Actinoplanes sp. NEAU-A12 genome sequencing.</title>
        <authorList>
            <person name="Wang Z.-S."/>
        </authorList>
    </citation>
    <scope>NUCLEOTIDE SEQUENCE [LARGE SCALE GENOMIC DNA]</scope>
    <source>
        <strain evidence="3 4">NEAU-A12</strain>
    </source>
</reference>
<protein>
    <recommendedName>
        <fullName evidence="2">Pyrrolo-quinoline quinone repeat domain-containing protein</fullName>
    </recommendedName>
</protein>
<dbReference type="Proteomes" id="UP001241758">
    <property type="component" value="Unassembled WGS sequence"/>
</dbReference>
<keyword evidence="4" id="KW-1185">Reference proteome</keyword>
<dbReference type="EMBL" id="JASCTH010000002">
    <property type="protein sequence ID" value="MDI6097637.1"/>
    <property type="molecule type" value="Genomic_DNA"/>
</dbReference>
<evidence type="ECO:0000256" key="1">
    <source>
        <dbReference type="SAM" id="MobiDB-lite"/>
    </source>
</evidence>
<comment type="caution">
    <text evidence="3">The sequence shown here is derived from an EMBL/GenBank/DDBJ whole genome shotgun (WGS) entry which is preliminary data.</text>
</comment>
<evidence type="ECO:0000313" key="3">
    <source>
        <dbReference type="EMBL" id="MDI6097637.1"/>
    </source>
</evidence>
<evidence type="ECO:0000313" key="4">
    <source>
        <dbReference type="Proteomes" id="UP001241758"/>
    </source>
</evidence>
<feature type="region of interest" description="Disordered" evidence="1">
    <location>
        <begin position="58"/>
        <end position="85"/>
    </location>
</feature>
<proteinExistence type="predicted"/>
<dbReference type="InterPro" id="IPR015943">
    <property type="entry name" value="WD40/YVTN_repeat-like_dom_sf"/>
</dbReference>
<sequence length="493" mass="52145">MPVDLDELLSSMHRQADAIPLGSPEQARRRGRRRSQARAMVSVAAAVTLAAAGLSVTTWRDGHSRQTTPPAATGGQLPSVGAPIAGPISYPEQGFPSFAAIDGERAYAAWADKDGMRILGADARTGAATWPAQKPTGSGEFGGFQAVAGMVMVSLEHNDGTDPDRTEYGFDGVTGAQRWSQPFDVADDTLFSDRVYVHMVAATGQTEGFDVHSGAKLWKQPAGSDRPVSSAVLYTPADEQRATQYGLPSAASTDRFAQVTRSGKVQVRRMSTGELVQSLPADVKADTTFSDLTVYDGWAYFVESGPAKGTDQYGTRNTLSRVHAVDLSGGTATSVVHEIGPGIRTVADLTPCGPGRVCVLEQDGDEPPTVAAVDVQKRRRLWRTPAPDGSAWLSSLGGRTLVSGDEGAAFYDENGRETFRHAGQVGWLDSGHLLMVMAPAGEGQATRMVKVTAATDARTVLGETPAITGRCGFTAERLACATKDGLEMWDLTG</sequence>
<dbReference type="SUPFAM" id="SSF50998">
    <property type="entry name" value="Quinoprotein alcohol dehydrogenase-like"/>
    <property type="match status" value="1"/>
</dbReference>
<name>A0ABT6WD86_9ACTN</name>
<accession>A0ABT6WD86</accession>
<dbReference type="InterPro" id="IPR011047">
    <property type="entry name" value="Quinoprotein_ADH-like_sf"/>
</dbReference>
<dbReference type="InterPro" id="IPR002372">
    <property type="entry name" value="PQQ_rpt_dom"/>
</dbReference>
<evidence type="ECO:0000259" key="2">
    <source>
        <dbReference type="Pfam" id="PF13360"/>
    </source>
</evidence>
<dbReference type="Pfam" id="PF13360">
    <property type="entry name" value="PQQ_2"/>
    <property type="match status" value="1"/>
</dbReference>
<organism evidence="3 4">
    <name type="scientific">Actinoplanes sandaracinus</name>
    <dbReference type="NCBI Taxonomy" id="3045177"/>
    <lineage>
        <taxon>Bacteria</taxon>
        <taxon>Bacillati</taxon>
        <taxon>Actinomycetota</taxon>
        <taxon>Actinomycetes</taxon>
        <taxon>Micromonosporales</taxon>
        <taxon>Micromonosporaceae</taxon>
        <taxon>Actinoplanes</taxon>
    </lineage>
</organism>